<reference evidence="9 10" key="1">
    <citation type="submission" date="2021-01" db="EMBL/GenBank/DDBJ databases">
        <title>Whole genome shotgun sequence of Asanoa siamensis NBRC 107932.</title>
        <authorList>
            <person name="Komaki H."/>
            <person name="Tamura T."/>
        </authorList>
    </citation>
    <scope>NUCLEOTIDE SEQUENCE [LARGE SCALE GENOMIC DNA]</scope>
    <source>
        <strain evidence="9 10">NBRC 107932</strain>
    </source>
</reference>
<dbReference type="Gene3D" id="1.10.510.10">
    <property type="entry name" value="Transferase(Phosphotransferase) domain 1"/>
    <property type="match status" value="1"/>
</dbReference>
<evidence type="ECO:0000313" key="9">
    <source>
        <dbReference type="EMBL" id="GIF77410.1"/>
    </source>
</evidence>
<evidence type="ECO:0000256" key="3">
    <source>
        <dbReference type="ARBA" id="ARBA00022679"/>
    </source>
</evidence>
<dbReference type="Pfam" id="PF00069">
    <property type="entry name" value="Pkinase"/>
    <property type="match status" value="1"/>
</dbReference>
<dbReference type="InterPro" id="IPR008271">
    <property type="entry name" value="Ser/Thr_kinase_AS"/>
</dbReference>
<feature type="domain" description="Protein kinase" evidence="8">
    <location>
        <begin position="11"/>
        <end position="266"/>
    </location>
</feature>
<dbReference type="SUPFAM" id="SSF56112">
    <property type="entry name" value="Protein kinase-like (PK-like)"/>
    <property type="match status" value="1"/>
</dbReference>
<dbReference type="EC" id="2.7.11.1" evidence="1"/>
<dbReference type="RefSeq" id="WP_239127449.1">
    <property type="nucleotide sequence ID" value="NZ_BONE01000089.1"/>
</dbReference>
<evidence type="ECO:0000313" key="10">
    <source>
        <dbReference type="Proteomes" id="UP000604117"/>
    </source>
</evidence>
<dbReference type="PANTHER" id="PTHR43289:SF6">
    <property type="entry name" value="SERINE_THREONINE-PROTEIN KINASE NEKL-3"/>
    <property type="match status" value="1"/>
</dbReference>
<dbReference type="Gene3D" id="3.40.1000.10">
    <property type="entry name" value="Mog1/PsbP, alpha/beta/alpha sandwich"/>
    <property type="match status" value="1"/>
</dbReference>
<dbReference type="Gene3D" id="3.30.200.20">
    <property type="entry name" value="Phosphorylase Kinase, domain 1"/>
    <property type="match status" value="1"/>
</dbReference>
<dbReference type="InterPro" id="IPR000719">
    <property type="entry name" value="Prot_kinase_dom"/>
</dbReference>
<evidence type="ECO:0000259" key="8">
    <source>
        <dbReference type="PROSITE" id="PS50011"/>
    </source>
</evidence>
<evidence type="ECO:0000256" key="6">
    <source>
        <dbReference type="ARBA" id="ARBA00022840"/>
    </source>
</evidence>
<evidence type="ECO:0000256" key="5">
    <source>
        <dbReference type="ARBA" id="ARBA00022777"/>
    </source>
</evidence>
<evidence type="ECO:0000256" key="4">
    <source>
        <dbReference type="ARBA" id="ARBA00022741"/>
    </source>
</evidence>
<organism evidence="9 10">
    <name type="scientific">Asanoa siamensis</name>
    <dbReference type="NCBI Taxonomy" id="926357"/>
    <lineage>
        <taxon>Bacteria</taxon>
        <taxon>Bacillati</taxon>
        <taxon>Actinomycetota</taxon>
        <taxon>Actinomycetes</taxon>
        <taxon>Micromonosporales</taxon>
        <taxon>Micromonosporaceae</taxon>
        <taxon>Asanoa</taxon>
    </lineage>
</organism>
<evidence type="ECO:0000256" key="2">
    <source>
        <dbReference type="ARBA" id="ARBA00022527"/>
    </source>
</evidence>
<name>A0ABQ4D1L6_9ACTN</name>
<dbReference type="InterPro" id="IPR011009">
    <property type="entry name" value="Kinase-like_dom_sf"/>
</dbReference>
<protein>
    <recommendedName>
        <fullName evidence="1">non-specific serine/threonine protein kinase</fullName>
        <ecNumber evidence="1">2.7.11.1</ecNumber>
    </recommendedName>
</protein>
<accession>A0ABQ4D1L6</accession>
<dbReference type="Proteomes" id="UP000604117">
    <property type="component" value="Unassembled WGS sequence"/>
</dbReference>
<dbReference type="EMBL" id="BONE01000089">
    <property type="protein sequence ID" value="GIF77410.1"/>
    <property type="molecule type" value="Genomic_DNA"/>
</dbReference>
<dbReference type="PROSITE" id="PS00107">
    <property type="entry name" value="PROTEIN_KINASE_ATP"/>
    <property type="match status" value="1"/>
</dbReference>
<feature type="binding site" evidence="7">
    <location>
        <position position="40"/>
    </location>
    <ligand>
        <name>ATP</name>
        <dbReference type="ChEBI" id="CHEBI:30616"/>
    </ligand>
</feature>
<dbReference type="SMART" id="SM00220">
    <property type="entry name" value="S_TKc"/>
    <property type="match status" value="1"/>
</dbReference>
<proteinExistence type="predicted"/>
<dbReference type="PANTHER" id="PTHR43289">
    <property type="entry name" value="MITOGEN-ACTIVATED PROTEIN KINASE KINASE KINASE 20-RELATED"/>
    <property type="match status" value="1"/>
</dbReference>
<keyword evidence="4 7" id="KW-0547">Nucleotide-binding</keyword>
<dbReference type="InterPro" id="IPR017441">
    <property type="entry name" value="Protein_kinase_ATP_BS"/>
</dbReference>
<keyword evidence="2" id="KW-0723">Serine/threonine-protein kinase</keyword>
<gene>
    <name evidence="9" type="ORF">Asi02nite_69280</name>
</gene>
<dbReference type="PROSITE" id="PS00108">
    <property type="entry name" value="PROTEIN_KINASE_ST"/>
    <property type="match status" value="1"/>
</dbReference>
<comment type="caution">
    <text evidence="9">The sequence shown here is derived from an EMBL/GenBank/DDBJ whole genome shotgun (WGS) entry which is preliminary data.</text>
</comment>
<dbReference type="CDD" id="cd14014">
    <property type="entry name" value="STKc_PknB_like"/>
    <property type="match status" value="1"/>
</dbReference>
<evidence type="ECO:0000256" key="7">
    <source>
        <dbReference type="PROSITE-ProRule" id="PRU10141"/>
    </source>
</evidence>
<sequence length="483" mass="50991">MTAETVLAERYVLDRVVGAGGMGRVWHGRDLVLGRDVAVKEMVAPVWLAGASADERWARTLREARAASRLRHPNVVAVLDVVRTDRPWIVMEYVPAPSLHDLVAEQGPFDPTETARLGLEILAALTAAHRAGVIHRDVKPQNILLADDGRVVLTDFGLAVVADGGVTVPDQVLGSPDFVAPESARRGVSTVECDLWSLGATLYALVEGTGPFHRSTVVATLTALAVGQPDPMRRAGPLAPVILRLLERDPARRAGADEARRLLETIAEPEPEPAPGRRRPRWRTVLAATAALTLAFAGTAAAVALPSGAPDPPPPVHACLAAGPGPTAMALAAADSGSALPAGWRWHTDDAGFTVAVPTGWARFTAGAAVCFRDPGGTRTLTVDPTVTPTADPADLWRRAETDLRAAGSLPGYTLTAISPVPAAEGGAAWEYTWDAGTRRHARRIAVTTAPGRAYALSWFTDDAAWPADAPRLRLVASSYRGA</sequence>
<keyword evidence="10" id="KW-1185">Reference proteome</keyword>
<keyword evidence="3" id="KW-0808">Transferase</keyword>
<keyword evidence="5" id="KW-0418">Kinase</keyword>
<evidence type="ECO:0000256" key="1">
    <source>
        <dbReference type="ARBA" id="ARBA00012513"/>
    </source>
</evidence>
<keyword evidence="6 7" id="KW-0067">ATP-binding</keyword>
<dbReference type="PROSITE" id="PS50011">
    <property type="entry name" value="PROTEIN_KINASE_DOM"/>
    <property type="match status" value="1"/>
</dbReference>